<name>A0A6J5QJW7_9CAUD</name>
<accession>A0A6J5QJW7</accession>
<feature type="region of interest" description="Disordered" evidence="1">
    <location>
        <begin position="112"/>
        <end position="131"/>
    </location>
</feature>
<dbReference type="EMBL" id="LR796635">
    <property type="protein sequence ID" value="CAB4155844.1"/>
    <property type="molecule type" value="Genomic_DNA"/>
</dbReference>
<sequence length="349" mass="39144">MTDTITLPRATVVQALETLKTSAVTVDSFGVQQATQDAITALRTALEQKQAEQQAEPVLQEIEQYRMQMAGISTAAIGYWKEGDGIHPDYDTLALRDVAKLYAKYDELYKAQPEQQAEPDRRPLQAEGKHPAPCARHCEAKAFEIEIRSLKSALETQAASKEDMKVYRSIVDNYWKGLAAKAEQQAEPTCPDCKAAVLYECVACSSNNYPPKQQAEPVAYDKTAMNCFVQRLYDSKMKEGKHGHYETMFHVVHEAIKRFAPPKQQAEPVAWTTMPEAEDWCFVSGSKDPTGKLEGKWFPLYTTPPQRQWVGLTVTTILNMMPSAIPAEYDGPLMEFARAVEAKLKEKNT</sequence>
<dbReference type="EMBL" id="LR797016">
    <property type="protein sequence ID" value="CAB4181245.1"/>
    <property type="molecule type" value="Genomic_DNA"/>
</dbReference>
<gene>
    <name evidence="3" type="ORF">UFOVP1067_25</name>
    <name evidence="2" type="ORF">UFOVP662_25</name>
</gene>
<evidence type="ECO:0000256" key="1">
    <source>
        <dbReference type="SAM" id="MobiDB-lite"/>
    </source>
</evidence>
<protein>
    <submittedName>
        <fullName evidence="3">Uncharacterized protein</fullName>
    </submittedName>
</protein>
<evidence type="ECO:0000313" key="3">
    <source>
        <dbReference type="EMBL" id="CAB4181245.1"/>
    </source>
</evidence>
<evidence type="ECO:0000313" key="2">
    <source>
        <dbReference type="EMBL" id="CAB4155844.1"/>
    </source>
</evidence>
<organism evidence="3">
    <name type="scientific">uncultured Caudovirales phage</name>
    <dbReference type="NCBI Taxonomy" id="2100421"/>
    <lineage>
        <taxon>Viruses</taxon>
        <taxon>Duplodnaviria</taxon>
        <taxon>Heunggongvirae</taxon>
        <taxon>Uroviricota</taxon>
        <taxon>Caudoviricetes</taxon>
        <taxon>Peduoviridae</taxon>
        <taxon>Maltschvirus</taxon>
        <taxon>Maltschvirus maltsch</taxon>
    </lineage>
</organism>
<proteinExistence type="predicted"/>
<reference evidence="3" key="1">
    <citation type="submission" date="2020-05" db="EMBL/GenBank/DDBJ databases">
        <authorList>
            <person name="Chiriac C."/>
            <person name="Salcher M."/>
            <person name="Ghai R."/>
            <person name="Kavagutti S V."/>
        </authorList>
    </citation>
    <scope>NUCLEOTIDE SEQUENCE</scope>
</reference>
<feature type="compositionally biased region" description="Basic and acidic residues" evidence="1">
    <location>
        <begin position="118"/>
        <end position="131"/>
    </location>
</feature>